<sequence length="187" mass="21120">MSRVRSYLLRNGLAGLSLRPLAQELGTSDRMLLYYFGTKERMVAEALSMDDRRPLLRIRGVRDSADAPEDAAGLRRLLEELWAESHSPDRRALMPLQFELMTASVLHPDRYGPLMRDLITEWTDVFAPFFVRLGMSDERARNEATLVFDAIVGLLYGSLADGDWDRAAVAFDTLLDRLESGWTPDGA</sequence>
<dbReference type="Pfam" id="PF00440">
    <property type="entry name" value="TetR_N"/>
    <property type="match status" value="1"/>
</dbReference>
<gene>
    <name evidence="3" type="ORF">ABZV61_32315</name>
</gene>
<reference evidence="3 4" key="1">
    <citation type="submission" date="2024-06" db="EMBL/GenBank/DDBJ databases">
        <title>The Natural Products Discovery Center: Release of the First 8490 Sequenced Strains for Exploring Actinobacteria Biosynthetic Diversity.</title>
        <authorList>
            <person name="Kalkreuter E."/>
            <person name="Kautsar S.A."/>
            <person name="Yang D."/>
            <person name="Bader C.D."/>
            <person name="Teijaro C.N."/>
            <person name="Fluegel L."/>
            <person name="Davis C.M."/>
            <person name="Simpson J.R."/>
            <person name="Lauterbach L."/>
            <person name="Steele A.D."/>
            <person name="Gui C."/>
            <person name="Meng S."/>
            <person name="Li G."/>
            <person name="Viehrig K."/>
            <person name="Ye F."/>
            <person name="Su P."/>
            <person name="Kiefer A.F."/>
            <person name="Nichols A."/>
            <person name="Cepeda A.J."/>
            <person name="Yan W."/>
            <person name="Fan B."/>
            <person name="Jiang Y."/>
            <person name="Adhikari A."/>
            <person name="Zheng C.-J."/>
            <person name="Schuster L."/>
            <person name="Cowan T.M."/>
            <person name="Smanski M.J."/>
            <person name="Chevrette M.G."/>
            <person name="De Carvalho L.P.S."/>
            <person name="Shen B."/>
        </authorList>
    </citation>
    <scope>NUCLEOTIDE SEQUENCE [LARGE SCALE GENOMIC DNA]</scope>
    <source>
        <strain evidence="3 4">NPDC005137</strain>
    </source>
</reference>
<dbReference type="SUPFAM" id="SSF46689">
    <property type="entry name" value="Homeodomain-like"/>
    <property type="match status" value="1"/>
</dbReference>
<dbReference type="InterPro" id="IPR001647">
    <property type="entry name" value="HTH_TetR"/>
</dbReference>
<proteinExistence type="predicted"/>
<feature type="domain" description="HTH tetR-type" evidence="2">
    <location>
        <begin position="10"/>
        <end position="46"/>
    </location>
</feature>
<dbReference type="InterPro" id="IPR009057">
    <property type="entry name" value="Homeodomain-like_sf"/>
</dbReference>
<evidence type="ECO:0000256" key="1">
    <source>
        <dbReference type="ARBA" id="ARBA00023125"/>
    </source>
</evidence>
<name>A0ABV2UIW4_9ACTN</name>
<keyword evidence="4" id="KW-1185">Reference proteome</keyword>
<organism evidence="3 4">
    <name type="scientific">Streptomyces sp. 900116325</name>
    <dbReference type="NCBI Taxonomy" id="3154295"/>
    <lineage>
        <taxon>Bacteria</taxon>
        <taxon>Bacillati</taxon>
        <taxon>Actinomycetota</taxon>
        <taxon>Actinomycetes</taxon>
        <taxon>Kitasatosporales</taxon>
        <taxon>Streptomycetaceae</taxon>
        <taxon>Streptomyces</taxon>
    </lineage>
</organism>
<keyword evidence="1" id="KW-0238">DNA-binding</keyword>
<dbReference type="EMBL" id="JBEXIP010000036">
    <property type="protein sequence ID" value="MET8437359.1"/>
    <property type="molecule type" value="Genomic_DNA"/>
</dbReference>
<evidence type="ECO:0000313" key="4">
    <source>
        <dbReference type="Proteomes" id="UP001550044"/>
    </source>
</evidence>
<evidence type="ECO:0000259" key="2">
    <source>
        <dbReference type="Pfam" id="PF00440"/>
    </source>
</evidence>
<protein>
    <submittedName>
        <fullName evidence="3">TetR/AcrR family transcriptional regulator</fullName>
    </submittedName>
</protein>
<dbReference type="Gene3D" id="1.10.357.10">
    <property type="entry name" value="Tetracycline Repressor, domain 2"/>
    <property type="match status" value="1"/>
</dbReference>
<dbReference type="Proteomes" id="UP001550044">
    <property type="component" value="Unassembled WGS sequence"/>
</dbReference>
<dbReference type="RefSeq" id="WP_356504590.1">
    <property type="nucleotide sequence ID" value="NZ_JBEXEF010000085.1"/>
</dbReference>
<evidence type="ECO:0000313" key="3">
    <source>
        <dbReference type="EMBL" id="MET8437359.1"/>
    </source>
</evidence>
<comment type="caution">
    <text evidence="3">The sequence shown here is derived from an EMBL/GenBank/DDBJ whole genome shotgun (WGS) entry which is preliminary data.</text>
</comment>
<accession>A0ABV2UIW4</accession>